<protein>
    <submittedName>
        <fullName evidence="1">Glutamate--cysteine ligase GCS2</fullName>
    </submittedName>
</protein>
<dbReference type="InterPro" id="IPR050141">
    <property type="entry name" value="GCL_type2/YbdK_subfam"/>
</dbReference>
<dbReference type="eggNOG" id="arCOG02722">
    <property type="taxonomic scope" value="Archaea"/>
</dbReference>
<evidence type="ECO:0000313" key="2">
    <source>
        <dbReference type="Proteomes" id="UP000007813"/>
    </source>
</evidence>
<organism evidence="1 2">
    <name type="scientific">Halogranum salarium B-1</name>
    <dbReference type="NCBI Taxonomy" id="1210908"/>
    <lineage>
        <taxon>Archaea</taxon>
        <taxon>Methanobacteriati</taxon>
        <taxon>Methanobacteriota</taxon>
        <taxon>Stenosarchaea group</taxon>
        <taxon>Halobacteria</taxon>
        <taxon>Halobacteriales</taxon>
        <taxon>Haloferacaceae</taxon>
    </lineage>
</organism>
<comment type="caution">
    <text evidence="1">The sequence shown here is derived from an EMBL/GenBank/DDBJ whole genome shotgun (WGS) entry which is preliminary data.</text>
</comment>
<dbReference type="SUPFAM" id="SSF55931">
    <property type="entry name" value="Glutamine synthetase/guanido kinase"/>
    <property type="match status" value="1"/>
</dbReference>
<sequence length="363" mass="40750">MEYWVVDETGRLCDGRDLVDVHEHVMPEFVGPLLEIKTSPHEDVTALKRELQETLRTVLDAAEATGRYLVPLGTPLTEHDSPATSSRGELYEQIYGEFVASPKNCAGTHIHFEKTNVKRQLDLLTALDPTVALVSSSPYYCGSRTVHCARAQAYRRACGERFRPFCDLWSYPDSVDAWTETVHENFEEFVRIAADRGVDEATVRASFCPEDTVLAPVRLRHELPTVEWRAPDTALPSQLLQLAEDVDRLMTLTDSTPVVTGEPGVSDDEIRIPPFEELQSLSDEAIRWGLDSTRVCEYLKTMDFDTARYDPLSAQLSGPGTLQPDEARQLRLDCAARLRADVEALDDGNFLRPVQPRIQYSAP</sequence>
<name>J3F0F0_9EURY</name>
<dbReference type="Pfam" id="PF04107">
    <property type="entry name" value="GCS2"/>
    <property type="match status" value="1"/>
</dbReference>
<dbReference type="Gene3D" id="3.30.590.20">
    <property type="match status" value="1"/>
</dbReference>
<keyword evidence="1" id="KW-0436">Ligase</keyword>
<gene>
    <name evidence="1" type="ORF">HSB1_05880</name>
</gene>
<proteinExistence type="predicted"/>
<dbReference type="GO" id="GO:0004357">
    <property type="term" value="F:glutamate-cysteine ligase activity"/>
    <property type="evidence" value="ECO:0007669"/>
    <property type="project" value="InterPro"/>
</dbReference>
<dbReference type="InterPro" id="IPR014746">
    <property type="entry name" value="Gln_synth/guanido_kin_cat_dom"/>
</dbReference>
<dbReference type="EMBL" id="ALJD01000002">
    <property type="protein sequence ID" value="EJN61547.1"/>
    <property type="molecule type" value="Genomic_DNA"/>
</dbReference>
<reference evidence="1 2" key="1">
    <citation type="journal article" date="2012" name="J. Bacteriol.">
        <title>Draft Genome Sequence of the Extremely Halophilic Archaeon Halogranum salarium B-1T.</title>
        <authorList>
            <person name="Kim K.K."/>
            <person name="Lee K.C."/>
            <person name="Lee J.S."/>
        </authorList>
    </citation>
    <scope>NUCLEOTIDE SEQUENCE [LARGE SCALE GENOMIC DNA]</scope>
    <source>
        <strain evidence="1 2">B-1</strain>
    </source>
</reference>
<dbReference type="Proteomes" id="UP000007813">
    <property type="component" value="Unassembled WGS sequence"/>
</dbReference>
<dbReference type="InterPro" id="IPR006336">
    <property type="entry name" value="GCS2"/>
</dbReference>
<dbReference type="PANTHER" id="PTHR36510">
    <property type="entry name" value="GLUTAMATE--CYSTEINE LIGASE 2-RELATED"/>
    <property type="match status" value="1"/>
</dbReference>
<dbReference type="AlphaFoldDB" id="J3F0F0"/>
<evidence type="ECO:0000313" key="1">
    <source>
        <dbReference type="EMBL" id="EJN61547.1"/>
    </source>
</evidence>
<dbReference type="GO" id="GO:0042398">
    <property type="term" value="P:modified amino acid biosynthetic process"/>
    <property type="evidence" value="ECO:0007669"/>
    <property type="project" value="InterPro"/>
</dbReference>
<dbReference type="PANTHER" id="PTHR36510:SF3">
    <property type="entry name" value="CONSERVED PROTEIN"/>
    <property type="match status" value="1"/>
</dbReference>
<accession>J3F0F0</accession>